<dbReference type="InterPro" id="IPR008979">
    <property type="entry name" value="Galactose-bd-like_sf"/>
</dbReference>
<dbReference type="SUPFAM" id="SSF49785">
    <property type="entry name" value="Galactose-binding domain-like"/>
    <property type="match status" value="1"/>
</dbReference>
<feature type="signal peptide" evidence="1">
    <location>
        <begin position="1"/>
        <end position="18"/>
    </location>
</feature>
<evidence type="ECO:0000259" key="2">
    <source>
        <dbReference type="PROSITE" id="PS50022"/>
    </source>
</evidence>
<name>A0A840CQX3_9BACT</name>
<dbReference type="Pfam" id="PF11958">
    <property type="entry name" value="DUF3472"/>
    <property type="match status" value="1"/>
</dbReference>
<reference evidence="3 4" key="1">
    <citation type="submission" date="2020-08" db="EMBL/GenBank/DDBJ databases">
        <title>Genomic Encyclopedia of Type Strains, Phase IV (KMG-IV): sequencing the most valuable type-strain genomes for metagenomic binning, comparative biology and taxonomic classification.</title>
        <authorList>
            <person name="Goeker M."/>
        </authorList>
    </citation>
    <scope>NUCLEOTIDE SEQUENCE [LARGE SCALE GENOMIC DNA]</scope>
    <source>
        <strain evidence="3 4">DSM 104969</strain>
    </source>
</reference>
<evidence type="ECO:0000313" key="4">
    <source>
        <dbReference type="Proteomes" id="UP000555103"/>
    </source>
</evidence>
<organism evidence="3 4">
    <name type="scientific">Dysgonomonas hofstadii</name>
    <dbReference type="NCBI Taxonomy" id="637886"/>
    <lineage>
        <taxon>Bacteria</taxon>
        <taxon>Pseudomonadati</taxon>
        <taxon>Bacteroidota</taxon>
        <taxon>Bacteroidia</taxon>
        <taxon>Bacteroidales</taxon>
        <taxon>Dysgonomonadaceae</taxon>
        <taxon>Dysgonomonas</taxon>
    </lineage>
</organism>
<proteinExistence type="predicted"/>
<dbReference type="Gene3D" id="2.60.120.260">
    <property type="entry name" value="Galactose-binding domain-like"/>
    <property type="match status" value="1"/>
</dbReference>
<comment type="caution">
    <text evidence="3">The sequence shown here is derived from an EMBL/GenBank/DDBJ whole genome shotgun (WGS) entry which is preliminary data.</text>
</comment>
<dbReference type="InterPro" id="IPR000421">
    <property type="entry name" value="FA58C"/>
</dbReference>
<accession>A0A840CQX3</accession>
<keyword evidence="4" id="KW-1185">Reference proteome</keyword>
<dbReference type="InterPro" id="IPR031712">
    <property type="entry name" value="DUF5077"/>
</dbReference>
<feature type="domain" description="F5/8 type C" evidence="2">
    <location>
        <begin position="105"/>
        <end position="251"/>
    </location>
</feature>
<feature type="chain" id="PRO_5033059832" description="F5/8 type C domain-containing protein" evidence="1">
    <location>
        <begin position="19"/>
        <end position="659"/>
    </location>
</feature>
<dbReference type="InterPro" id="IPR021862">
    <property type="entry name" value="DUF3472"/>
</dbReference>
<dbReference type="Proteomes" id="UP000555103">
    <property type="component" value="Unassembled WGS sequence"/>
</dbReference>
<evidence type="ECO:0000313" key="3">
    <source>
        <dbReference type="EMBL" id="MBB4034163.1"/>
    </source>
</evidence>
<dbReference type="Pfam" id="PF16871">
    <property type="entry name" value="DUF5077"/>
    <property type="match status" value="1"/>
</dbReference>
<evidence type="ECO:0000256" key="1">
    <source>
        <dbReference type="SAM" id="SignalP"/>
    </source>
</evidence>
<protein>
    <recommendedName>
        <fullName evidence="2">F5/8 type C domain-containing protein</fullName>
    </recommendedName>
</protein>
<dbReference type="EMBL" id="JACIEP010000001">
    <property type="protein sequence ID" value="MBB4034163.1"/>
    <property type="molecule type" value="Genomic_DNA"/>
</dbReference>
<gene>
    <name evidence="3" type="ORF">GGR21_000048</name>
</gene>
<dbReference type="Pfam" id="PF00754">
    <property type="entry name" value="F5_F8_type_C"/>
    <property type="match status" value="1"/>
</dbReference>
<dbReference type="RefSeq" id="WP_183305135.1">
    <property type="nucleotide sequence ID" value="NZ_JACIEP010000001.1"/>
</dbReference>
<keyword evidence="1" id="KW-0732">Signal</keyword>
<dbReference type="AlphaFoldDB" id="A0A840CQX3"/>
<sequence>MKKMLFIFLLLTYFCACSNDTSPTLTIEGDQEMIFDQQGGEQVVYVSVENITLTMDESAKEWCQPVVFGKRIIVSTTYNNTQSDRKVDITIHAGQSTSVLSVVQNGIGTISLDEKLVVSGGEASSEHTQYEDTGFANSFDGDLTTFWHTDWSASPPHTATYNLQNAEKLDYIMYYPRSGGGNGTFGEVEIYVSTEEVPGFTKIITYNHGGSGSASKITLPSPVQKPKAVKFVILSGSNGNASCSEMEFYSSTGGTVSTKDIPLGGNSYVTSGGSDGGSVTDAGFTSWTSTSTVFSTFFRVNNSGDLILYLKYRADADGNIIQAECKGEKFEVTLPKPKTRTDTVVFLGVIQKVDPGYVQVDFKGTTLRGSTFATATNLMVGGTSTQSMNYVGDFSYYWGRRGPSVHMGYTIPSGETAEWLYNEVTVPVGFDPLGSYFMANGFSEGYFGMQVNTATERRVLFSVWSPYETDDPSQIPEEDRVKLIRKGEGVTINDFGNEGSGGQSYLIYDWVAGNTYKFLNRIRPIEDSYSEYTAYFYAPELGKWKLIAQWKRPKIQTYYTGAHSFLENFNNDMGHLTRKAYYKNQWVYTTAGNWVELVNGRFTVDATGSPGWRMDYKGGTEENGFFLQNCGFFNDYVAPGSAFERKTGSVPSINWSELE</sequence>
<dbReference type="PROSITE" id="PS50022">
    <property type="entry name" value="FA58C_3"/>
    <property type="match status" value="1"/>
</dbReference>